<dbReference type="PANTHER" id="PTHR43798">
    <property type="entry name" value="MONOACYLGLYCEROL LIPASE"/>
    <property type="match status" value="1"/>
</dbReference>
<dbReference type="InterPro" id="IPR029058">
    <property type="entry name" value="AB_hydrolase_fold"/>
</dbReference>
<evidence type="ECO:0000313" key="3">
    <source>
        <dbReference type="Proteomes" id="UP001149079"/>
    </source>
</evidence>
<dbReference type="OrthoDB" id="10249433at2759"/>
<dbReference type="GO" id="GO:0017000">
    <property type="term" value="P:antibiotic biosynthetic process"/>
    <property type="evidence" value="ECO:0007669"/>
    <property type="project" value="UniProtKB-ARBA"/>
</dbReference>
<comment type="caution">
    <text evidence="2">The sequence shown here is derived from an EMBL/GenBank/DDBJ whole genome shotgun (WGS) entry which is preliminary data.</text>
</comment>
<dbReference type="InterPro" id="IPR000073">
    <property type="entry name" value="AB_hydrolase_1"/>
</dbReference>
<keyword evidence="3" id="KW-1185">Reference proteome</keyword>
<dbReference type="Proteomes" id="UP001149079">
    <property type="component" value="Unassembled WGS sequence"/>
</dbReference>
<organism evidence="2 3">
    <name type="scientific">Penicillium bovifimosum</name>
    <dbReference type="NCBI Taxonomy" id="126998"/>
    <lineage>
        <taxon>Eukaryota</taxon>
        <taxon>Fungi</taxon>
        <taxon>Dikarya</taxon>
        <taxon>Ascomycota</taxon>
        <taxon>Pezizomycotina</taxon>
        <taxon>Eurotiomycetes</taxon>
        <taxon>Eurotiomycetidae</taxon>
        <taxon>Eurotiales</taxon>
        <taxon>Aspergillaceae</taxon>
        <taxon>Penicillium</taxon>
    </lineage>
</organism>
<dbReference type="EMBL" id="JAPQKL010000005">
    <property type="protein sequence ID" value="KAJ5129936.1"/>
    <property type="molecule type" value="Genomic_DNA"/>
</dbReference>
<feature type="domain" description="AB hydrolase-1" evidence="1">
    <location>
        <begin position="42"/>
        <end position="284"/>
    </location>
</feature>
<dbReference type="RefSeq" id="XP_056520315.1">
    <property type="nucleotide sequence ID" value="XM_056666719.1"/>
</dbReference>
<dbReference type="GeneID" id="81405889"/>
<sequence>MHSSVLQPGTHTFHAPAKGLTFEYVIHRPTIPSPQEPHNIIVIQCPGWGLGSPYLQHGLHDLWNPQTNNTVIFFHPRGTAGTTKPPSTQMSSLDLASDLEDLRQHLQLSQYPVLLGHSNGGAIALGYAQMYPSRVCKLILLDHQLVGVQDKRLLQIQATRIDDRYQDAWDSMSGKQTGSDEEFTESVRAMWPLYFFDPGYVPELLKGIGRKKLSVWCYEAQGRCDRKSGGMVEGLGNVRAKTLMIFGREDMICGIGIAEKTMEGIPDAEFICYDGCGHFPWIEKRDETILDIRKFIEKE</sequence>
<gene>
    <name evidence="2" type="ORF">N7515_005975</name>
</gene>
<dbReference type="Pfam" id="PF00561">
    <property type="entry name" value="Abhydrolase_1"/>
    <property type="match status" value="1"/>
</dbReference>
<dbReference type="GO" id="GO:0016020">
    <property type="term" value="C:membrane"/>
    <property type="evidence" value="ECO:0007669"/>
    <property type="project" value="TreeGrafter"/>
</dbReference>
<dbReference type="InterPro" id="IPR050266">
    <property type="entry name" value="AB_hydrolase_sf"/>
</dbReference>
<dbReference type="SUPFAM" id="SSF53474">
    <property type="entry name" value="alpha/beta-Hydrolases"/>
    <property type="match status" value="1"/>
</dbReference>
<dbReference type="Gene3D" id="3.40.50.1820">
    <property type="entry name" value="alpha/beta hydrolase"/>
    <property type="match status" value="1"/>
</dbReference>
<dbReference type="AlphaFoldDB" id="A0A9W9L0C1"/>
<reference evidence="2" key="1">
    <citation type="submission" date="2022-11" db="EMBL/GenBank/DDBJ databases">
        <authorList>
            <person name="Petersen C."/>
        </authorList>
    </citation>
    <scope>NUCLEOTIDE SEQUENCE</scope>
    <source>
        <strain evidence="2">IBT 22155</strain>
    </source>
</reference>
<reference evidence="2" key="2">
    <citation type="journal article" date="2023" name="IMA Fungus">
        <title>Comparative genomic study of the Penicillium genus elucidates a diverse pangenome and 15 lateral gene transfer events.</title>
        <authorList>
            <person name="Petersen C."/>
            <person name="Sorensen T."/>
            <person name="Nielsen M.R."/>
            <person name="Sondergaard T.E."/>
            <person name="Sorensen J.L."/>
            <person name="Fitzpatrick D.A."/>
            <person name="Frisvad J.C."/>
            <person name="Nielsen K.L."/>
        </authorList>
    </citation>
    <scope>NUCLEOTIDE SEQUENCE</scope>
    <source>
        <strain evidence="2">IBT 22155</strain>
    </source>
</reference>
<accession>A0A9W9L0C1</accession>
<proteinExistence type="predicted"/>
<name>A0A9W9L0C1_9EURO</name>
<evidence type="ECO:0000313" key="2">
    <source>
        <dbReference type="EMBL" id="KAJ5129936.1"/>
    </source>
</evidence>
<protein>
    <recommendedName>
        <fullName evidence="1">AB hydrolase-1 domain-containing protein</fullName>
    </recommendedName>
</protein>
<dbReference type="PANTHER" id="PTHR43798:SF33">
    <property type="entry name" value="HYDROLASE, PUTATIVE (AFU_ORTHOLOGUE AFUA_2G14860)-RELATED"/>
    <property type="match status" value="1"/>
</dbReference>
<evidence type="ECO:0000259" key="1">
    <source>
        <dbReference type="Pfam" id="PF00561"/>
    </source>
</evidence>
<dbReference type="GO" id="GO:0072330">
    <property type="term" value="P:monocarboxylic acid biosynthetic process"/>
    <property type="evidence" value="ECO:0007669"/>
    <property type="project" value="UniProtKB-ARBA"/>
</dbReference>